<protein>
    <recommendedName>
        <fullName evidence="13">TRPM SLOG domain-containing protein</fullName>
    </recommendedName>
</protein>
<evidence type="ECO:0000256" key="3">
    <source>
        <dbReference type="ARBA" id="ARBA00022692"/>
    </source>
</evidence>
<keyword evidence="3" id="KW-0812">Transmembrane</keyword>
<keyword evidence="5" id="KW-0406">Ion transport</keyword>
<dbReference type="EMBL" id="JAGTXO010000014">
    <property type="protein sequence ID" value="KAG8463994.1"/>
    <property type="molecule type" value="Genomic_DNA"/>
</dbReference>
<dbReference type="PANTHER" id="PTHR13800:SF1">
    <property type="entry name" value="TRANSIENT RECEPTOR POTENTIAL CATION CHANNEL TRPM"/>
    <property type="match status" value="1"/>
</dbReference>
<sequence>MAGAGFARLPDDPADDSPSVWLAVPQVTPRARSIRTSTEGTFWLADGTPTNAYGRVEFQRSHVREPAPYIRLAAKTPIRDVISLLEQRWEVPEPKVLISITGAAQDFRVQPHVSEVVNEGLCRAAKQTDAWIVTGGTDTGVMKLVGDAVAKSHLDVPVIGIASWGATHGCDQLVCDAGAPLDVDATGDDVDADVRFYAPMGAADSMGASLNPNHTHFILVDAPTPPNGSPFGLEIPFRMALEERYSEANKLPTVVVCINGGIGSIDIVLRAVKSCTAVVLIRDSGGAALTIAHYLAKEEVLVDRARSGQSYIKPPKRVTDAEMPAYVDELRAKLAQIRRFNQQSKCIHSFAVEVLNSSNLELALLRAMVLDTDGRIAKRWVGEHERKSASEHGSVDGGEADGLDGYRKVLRLAIEWGEREIVQHLMLNAPAYAAAGATRSPVGSAPSSPASKGSRLNAVVRAATERLAGAPAAACAPAASAPALRVPPNEPNPWQRLLAQALELALVKRHVAIIHLLLERGARAEDVNLMRLWTDPASTKLYRFDIDHVSFQQEAPRERAHGASARSSGRWGGATEKVRRLNSIDSRAGERARARALDQWSTQPLGWAERERYLREVVPFIVRACALPPSIRMWQSAPHGAVGAAWGAKDLFVWAIFNPSARSRSSDVVHALWRYCDHPIREALIAAHMAAELAKLSRTEPQQYAARAEEYEDWAVGVLEQCGEAEARGLLQAPFEPGGHAATATATPMHLAVRLGRKRFLSHAHAQALLDAWWRGDSMFGVPTSRSARERRGYGWRIARQPKPTSFRILLHAITGCGLRMELVTEQGVAVRASSSAPVDSNRRDEATAPHEPTTAGARHRKPEGVSDWAAYVARTTDFYSAPCTTFTLRMVAYCLFLLQYMDVLTSDDGTPDFSWMELSFFGWAVGHLLDELHQLAEAVRIDQPHFGDDGWNYTDAAVFWALFPAVIFMRVHARLTCDPEPVHSVELDVDGKPLAGTGTSVAVILASPGRADDHARAAHVRRVHGHGITGGDLFGHGHCPG</sequence>
<evidence type="ECO:0000259" key="10">
    <source>
        <dbReference type="Pfam" id="PF25508"/>
    </source>
</evidence>
<comment type="subcellular location">
    <subcellularLocation>
        <location evidence="1">Membrane</location>
        <topology evidence="1">Multi-pass membrane protein</topology>
    </subcellularLocation>
</comment>
<evidence type="ECO:0000313" key="11">
    <source>
        <dbReference type="EMBL" id="KAG8463994.1"/>
    </source>
</evidence>
<dbReference type="OrthoDB" id="5984425at2759"/>
<accession>A0A8J5XG97</accession>
<evidence type="ECO:0000256" key="5">
    <source>
        <dbReference type="ARBA" id="ARBA00023065"/>
    </source>
</evidence>
<keyword evidence="2" id="KW-0813">Transport</keyword>
<dbReference type="GO" id="GO:0005886">
    <property type="term" value="C:plasma membrane"/>
    <property type="evidence" value="ECO:0007669"/>
    <property type="project" value="TreeGrafter"/>
</dbReference>
<dbReference type="AlphaFoldDB" id="A0A8J5XG97"/>
<comment type="caution">
    <text evidence="11">The sequence shown here is derived from an EMBL/GenBank/DDBJ whole genome shotgun (WGS) entry which is preliminary data.</text>
</comment>
<reference evidence="11" key="1">
    <citation type="submission" date="2021-05" db="EMBL/GenBank/DDBJ databases">
        <title>The genome of the haptophyte Pavlova lutheri (Diacronema luteri, Pavlovales) - a model for lipid biosynthesis in eukaryotic algae.</title>
        <authorList>
            <person name="Hulatt C.J."/>
            <person name="Posewitz M.C."/>
        </authorList>
    </citation>
    <scope>NUCLEOTIDE SEQUENCE</scope>
    <source>
        <strain evidence="11">NIVA-4/92</strain>
    </source>
</reference>
<dbReference type="InterPro" id="IPR050927">
    <property type="entry name" value="TRPM"/>
</dbReference>
<evidence type="ECO:0000256" key="8">
    <source>
        <dbReference type="SAM" id="MobiDB-lite"/>
    </source>
</evidence>
<gene>
    <name evidence="11" type="ORF">KFE25_000162</name>
</gene>
<dbReference type="InterPro" id="IPR057366">
    <property type="entry name" value="TRPM-like"/>
</dbReference>
<evidence type="ECO:0000256" key="7">
    <source>
        <dbReference type="ARBA" id="ARBA00023303"/>
    </source>
</evidence>
<feature type="domain" description="TRPM SLOG" evidence="9">
    <location>
        <begin position="67"/>
        <end position="294"/>
    </location>
</feature>
<evidence type="ECO:0008006" key="13">
    <source>
        <dbReference type="Google" id="ProtNLM"/>
    </source>
</evidence>
<feature type="domain" description="TRPM-like" evidence="10">
    <location>
        <begin position="645"/>
        <end position="731"/>
    </location>
</feature>
<evidence type="ECO:0000256" key="6">
    <source>
        <dbReference type="ARBA" id="ARBA00023136"/>
    </source>
</evidence>
<evidence type="ECO:0000259" key="9">
    <source>
        <dbReference type="Pfam" id="PF18139"/>
    </source>
</evidence>
<keyword evidence="7" id="KW-0407">Ion channel</keyword>
<keyword evidence="6" id="KW-0472">Membrane</keyword>
<evidence type="ECO:0000256" key="2">
    <source>
        <dbReference type="ARBA" id="ARBA00022448"/>
    </source>
</evidence>
<keyword evidence="4" id="KW-1133">Transmembrane helix</keyword>
<dbReference type="PANTHER" id="PTHR13800">
    <property type="entry name" value="TRANSIENT RECEPTOR POTENTIAL CATION CHANNEL, SUBFAMILY M, MEMBER 6"/>
    <property type="match status" value="1"/>
</dbReference>
<dbReference type="Proteomes" id="UP000751190">
    <property type="component" value="Unassembled WGS sequence"/>
</dbReference>
<dbReference type="Pfam" id="PF25508">
    <property type="entry name" value="TRPM2"/>
    <property type="match status" value="1"/>
</dbReference>
<dbReference type="Pfam" id="PF18139">
    <property type="entry name" value="LSDAT_euk"/>
    <property type="match status" value="1"/>
</dbReference>
<evidence type="ECO:0000256" key="1">
    <source>
        <dbReference type="ARBA" id="ARBA00004141"/>
    </source>
</evidence>
<organism evidence="11 12">
    <name type="scientific">Diacronema lutheri</name>
    <name type="common">Unicellular marine alga</name>
    <name type="synonym">Monochrysis lutheri</name>
    <dbReference type="NCBI Taxonomy" id="2081491"/>
    <lineage>
        <taxon>Eukaryota</taxon>
        <taxon>Haptista</taxon>
        <taxon>Haptophyta</taxon>
        <taxon>Pavlovophyceae</taxon>
        <taxon>Pavlovales</taxon>
        <taxon>Pavlovaceae</taxon>
        <taxon>Diacronema</taxon>
    </lineage>
</organism>
<evidence type="ECO:0000256" key="4">
    <source>
        <dbReference type="ARBA" id="ARBA00022989"/>
    </source>
</evidence>
<dbReference type="GO" id="GO:0030001">
    <property type="term" value="P:metal ion transport"/>
    <property type="evidence" value="ECO:0007669"/>
    <property type="project" value="TreeGrafter"/>
</dbReference>
<keyword evidence="12" id="KW-1185">Reference proteome</keyword>
<feature type="region of interest" description="Disordered" evidence="8">
    <location>
        <begin position="834"/>
        <end position="862"/>
    </location>
</feature>
<dbReference type="GO" id="GO:0005261">
    <property type="term" value="F:monoatomic cation channel activity"/>
    <property type="evidence" value="ECO:0007669"/>
    <property type="project" value="TreeGrafter"/>
</dbReference>
<evidence type="ECO:0000313" key="12">
    <source>
        <dbReference type="Proteomes" id="UP000751190"/>
    </source>
</evidence>
<proteinExistence type="predicted"/>
<name>A0A8J5XG97_DIALT</name>
<dbReference type="InterPro" id="IPR041491">
    <property type="entry name" value="TRPM_SLOG"/>
</dbReference>